<organism evidence="2 3">
    <name type="scientific">Rhodotorula diobovata</name>
    <dbReference type="NCBI Taxonomy" id="5288"/>
    <lineage>
        <taxon>Eukaryota</taxon>
        <taxon>Fungi</taxon>
        <taxon>Dikarya</taxon>
        <taxon>Basidiomycota</taxon>
        <taxon>Pucciniomycotina</taxon>
        <taxon>Microbotryomycetes</taxon>
        <taxon>Sporidiobolales</taxon>
        <taxon>Sporidiobolaceae</taxon>
        <taxon>Rhodotorula</taxon>
    </lineage>
</organism>
<evidence type="ECO:0000313" key="3">
    <source>
        <dbReference type="Proteomes" id="UP000311382"/>
    </source>
</evidence>
<name>A0A5C5G6L9_9BASI</name>
<keyword evidence="3" id="KW-1185">Reference proteome</keyword>
<gene>
    <name evidence="2" type="ORF">DMC30DRAFT_191563</name>
</gene>
<proteinExistence type="predicted"/>
<feature type="region of interest" description="Disordered" evidence="1">
    <location>
        <begin position="1"/>
        <end position="155"/>
    </location>
</feature>
<dbReference type="Proteomes" id="UP000311382">
    <property type="component" value="Unassembled WGS sequence"/>
</dbReference>
<feature type="compositionally biased region" description="Polar residues" evidence="1">
    <location>
        <begin position="137"/>
        <end position="155"/>
    </location>
</feature>
<comment type="caution">
    <text evidence="2">The sequence shown here is derived from an EMBL/GenBank/DDBJ whole genome shotgun (WGS) entry which is preliminary data.</text>
</comment>
<reference evidence="2 3" key="1">
    <citation type="submission" date="2019-03" db="EMBL/GenBank/DDBJ databases">
        <title>Rhodosporidium diobovatum UCD-FST 08-225 genome sequencing, assembly, and annotation.</title>
        <authorList>
            <person name="Fakankun I.U."/>
            <person name="Fristensky B."/>
            <person name="Levin D.B."/>
        </authorList>
    </citation>
    <scope>NUCLEOTIDE SEQUENCE [LARGE SCALE GENOMIC DNA]</scope>
    <source>
        <strain evidence="2 3">UCD-FST 08-225</strain>
    </source>
</reference>
<evidence type="ECO:0000313" key="2">
    <source>
        <dbReference type="EMBL" id="TNY24209.1"/>
    </source>
</evidence>
<evidence type="ECO:0000256" key="1">
    <source>
        <dbReference type="SAM" id="MobiDB-lite"/>
    </source>
</evidence>
<protein>
    <submittedName>
        <fullName evidence="2">Uncharacterized protein</fullName>
    </submittedName>
</protein>
<feature type="compositionally biased region" description="Basic residues" evidence="1">
    <location>
        <begin position="87"/>
        <end position="125"/>
    </location>
</feature>
<dbReference type="EMBL" id="SOZI01000004">
    <property type="protein sequence ID" value="TNY24209.1"/>
    <property type="molecule type" value="Genomic_DNA"/>
</dbReference>
<sequence>MPRREAHSPPSRRASLRLRLLDRRTRSLPTAVDPLPAPPPRSSAAAATPAAVPPPSRSNPWQQRASGPPRSELPRALSSSARQARPLPRRRPSSFPARRTRRSARARAQSRARSTSRSRTRTRSRLCRELSLSSRRGTSPTQRMSSPRSSAGLTTRSRLGRAGWTRRWRGRGRAAPARARARASAAARGGARGGTTACMCEGAWLEGFGLVGCLAAGLERRGSSSSEGASEGRLA</sequence>
<dbReference type="AlphaFoldDB" id="A0A5C5G6L9"/>
<accession>A0A5C5G6L9</accession>